<dbReference type="EMBL" id="QRUB01000001">
    <property type="protein sequence ID" value="RGR29873.1"/>
    <property type="molecule type" value="Genomic_DNA"/>
</dbReference>
<protein>
    <submittedName>
        <fullName evidence="1">Uncharacterized protein</fullName>
    </submittedName>
</protein>
<name>A0A3E4UKD4_BACSE</name>
<accession>A0A3E4UKD4</accession>
<gene>
    <name evidence="3" type="ORF">DW889_09150</name>
    <name evidence="2" type="ORF">DWY58_01055</name>
    <name evidence="1" type="ORF">DXC34_15330</name>
</gene>
<evidence type="ECO:0000313" key="5">
    <source>
        <dbReference type="Proteomes" id="UP000283482"/>
    </source>
</evidence>
<evidence type="ECO:0000313" key="1">
    <source>
        <dbReference type="EMBL" id="RGM10417.1"/>
    </source>
</evidence>
<evidence type="ECO:0000313" key="3">
    <source>
        <dbReference type="EMBL" id="RHB28741.1"/>
    </source>
</evidence>
<dbReference type="AlphaFoldDB" id="A0A3E4UKD4"/>
<organism evidence="1 4">
    <name type="scientific">Bacteroides stercoris</name>
    <dbReference type="NCBI Taxonomy" id="46506"/>
    <lineage>
        <taxon>Bacteria</taxon>
        <taxon>Pseudomonadati</taxon>
        <taxon>Bacteroidota</taxon>
        <taxon>Bacteroidia</taxon>
        <taxon>Bacteroidales</taxon>
        <taxon>Bacteroidaceae</taxon>
        <taxon>Bacteroides</taxon>
    </lineage>
</organism>
<evidence type="ECO:0000313" key="6">
    <source>
        <dbReference type="Proteomes" id="UP000284161"/>
    </source>
</evidence>
<dbReference type="EMBL" id="QSSV01000023">
    <property type="protein sequence ID" value="RGM10417.1"/>
    <property type="molecule type" value="Genomic_DNA"/>
</dbReference>
<dbReference type="Proteomes" id="UP000284161">
    <property type="component" value="Unassembled WGS sequence"/>
</dbReference>
<sequence length="105" mass="11684">MTYLCGLKGASCKYNKIESVSSDMIVSTTIKGAPNYTTTINALVRFIDKEDNKLTISYDDGYLDILTINGLIANRLLLAFEDWDNTDDDGLELDDITTTTYKKIG</sequence>
<reference evidence="4 5" key="1">
    <citation type="submission" date="2018-08" db="EMBL/GenBank/DDBJ databases">
        <title>A genome reference for cultivated species of the human gut microbiota.</title>
        <authorList>
            <person name="Zou Y."/>
            <person name="Xue W."/>
            <person name="Luo G."/>
        </authorList>
    </citation>
    <scope>NUCLEOTIDE SEQUENCE [LARGE SCALE GENOMIC DNA]</scope>
    <source>
        <strain evidence="2 6">AF25-6</strain>
        <strain evidence="3 5">AM40-34</strain>
        <strain evidence="1 4">TF03-6</strain>
    </source>
</reference>
<evidence type="ECO:0000313" key="4">
    <source>
        <dbReference type="Proteomes" id="UP000261223"/>
    </source>
</evidence>
<dbReference type="Proteomes" id="UP000261223">
    <property type="component" value="Unassembled WGS sequence"/>
</dbReference>
<dbReference type="EMBL" id="QSGN01000019">
    <property type="protein sequence ID" value="RHB28741.1"/>
    <property type="molecule type" value="Genomic_DNA"/>
</dbReference>
<evidence type="ECO:0000313" key="2">
    <source>
        <dbReference type="EMBL" id="RGR29873.1"/>
    </source>
</evidence>
<dbReference type="Proteomes" id="UP000283482">
    <property type="component" value="Unassembled WGS sequence"/>
</dbReference>
<proteinExistence type="predicted"/>
<comment type="caution">
    <text evidence="1">The sequence shown here is derived from an EMBL/GenBank/DDBJ whole genome shotgun (WGS) entry which is preliminary data.</text>
</comment>